<gene>
    <name evidence="3" type="ORF">NCTC12112_02809</name>
</gene>
<reference evidence="3 4" key="1">
    <citation type="submission" date="2018-06" db="EMBL/GenBank/DDBJ databases">
        <authorList>
            <consortium name="Pathogen Informatics"/>
            <person name="Doyle S."/>
        </authorList>
    </citation>
    <scope>NUCLEOTIDE SEQUENCE [LARGE SCALE GENOMIC DNA]</scope>
    <source>
        <strain evidence="3 4">NCTC12112</strain>
    </source>
</reference>
<dbReference type="GO" id="GO:0016787">
    <property type="term" value="F:hydrolase activity"/>
    <property type="evidence" value="ECO:0007669"/>
    <property type="project" value="UniProtKB-KW"/>
</dbReference>
<dbReference type="Gene3D" id="3.40.50.850">
    <property type="entry name" value="Isochorismatase-like"/>
    <property type="match status" value="1"/>
</dbReference>
<dbReference type="KEGG" id="ful:C4N20_04610"/>
<dbReference type="InterPro" id="IPR000868">
    <property type="entry name" value="Isochorismatase-like_dom"/>
</dbReference>
<dbReference type="Pfam" id="PF00857">
    <property type="entry name" value="Isochorismatase"/>
    <property type="match status" value="1"/>
</dbReference>
<feature type="domain" description="Isochorismatase-like" evidence="2">
    <location>
        <begin position="28"/>
        <end position="222"/>
    </location>
</feature>
<dbReference type="PANTHER" id="PTHR43540">
    <property type="entry name" value="PEROXYUREIDOACRYLATE/UREIDOACRYLATE AMIDOHYDROLASE-RELATED"/>
    <property type="match status" value="1"/>
</dbReference>
<dbReference type="PANTHER" id="PTHR43540:SF1">
    <property type="entry name" value="ISOCHORISMATASE HYDROLASE"/>
    <property type="match status" value="1"/>
</dbReference>
<dbReference type="CDD" id="cd00431">
    <property type="entry name" value="cysteine_hydrolases"/>
    <property type="match status" value="1"/>
</dbReference>
<proteinExistence type="predicted"/>
<evidence type="ECO:0000256" key="1">
    <source>
        <dbReference type="ARBA" id="ARBA00022801"/>
    </source>
</evidence>
<organism evidence="3 4">
    <name type="scientific">Fusobacterium ulcerans</name>
    <dbReference type="NCBI Taxonomy" id="861"/>
    <lineage>
        <taxon>Bacteria</taxon>
        <taxon>Fusobacteriati</taxon>
        <taxon>Fusobacteriota</taxon>
        <taxon>Fusobacteriia</taxon>
        <taxon>Fusobacteriales</taxon>
        <taxon>Fusobacteriaceae</taxon>
        <taxon>Fusobacterium</taxon>
    </lineage>
</organism>
<dbReference type="SUPFAM" id="SSF52499">
    <property type="entry name" value="Isochorismatase-like hydrolases"/>
    <property type="match status" value="1"/>
</dbReference>
<name>A0AAX2JDW6_9FUSO</name>
<dbReference type="RefSeq" id="WP_005980408.1">
    <property type="nucleotide sequence ID" value="NZ_CABKNW010000005.1"/>
</dbReference>
<dbReference type="EMBL" id="LS483487">
    <property type="protein sequence ID" value="SQJ13111.1"/>
    <property type="molecule type" value="Genomic_DNA"/>
</dbReference>
<accession>A0AAX2JDW6</accession>
<evidence type="ECO:0000313" key="3">
    <source>
        <dbReference type="EMBL" id="SQJ13111.1"/>
    </source>
</evidence>
<dbReference type="InterPro" id="IPR036380">
    <property type="entry name" value="Isochorismatase-like_sf"/>
</dbReference>
<dbReference type="Proteomes" id="UP000249008">
    <property type="component" value="Chromosome 1"/>
</dbReference>
<dbReference type="InterPro" id="IPR050272">
    <property type="entry name" value="Isochorismatase-like_hydrls"/>
</dbReference>
<evidence type="ECO:0000313" key="4">
    <source>
        <dbReference type="Proteomes" id="UP000249008"/>
    </source>
</evidence>
<dbReference type="GeneID" id="78454080"/>
<evidence type="ECO:0000259" key="2">
    <source>
        <dbReference type="Pfam" id="PF00857"/>
    </source>
</evidence>
<keyword evidence="1 3" id="KW-0378">Hydrolase</keyword>
<sequence length="232" mass="26504">MKVNKKYLSFYYQDMEEIPDIVLTPKKTALLIVDMQKEFVSREIGEAIVYKERGDWERWLPFHDRLDDIVIPNTVKLLDFFRKNDMYVTFGRIACLHPKGDDRAPVQKTEGWNGIFLHVDSVEAEMIDELKPLKGEIVVNKTTDSVLNSTSYERMLCNMGVETVVVTGIVTDQCVAGTVRSLADAGFKVICVEDCCAAPDIKLHDDELRIMNIIYCNVLSTDETLEVLQKNM</sequence>
<dbReference type="AlphaFoldDB" id="A0AAX2JDW6"/>
<protein>
    <submittedName>
        <fullName evidence="3">Hydrolase</fullName>
    </submittedName>
</protein>